<gene>
    <name evidence="1" type="ORF">BUZ01_08270</name>
</gene>
<dbReference type="EMBL" id="QXRZ01000004">
    <property type="protein sequence ID" value="RIL42845.1"/>
    <property type="molecule type" value="Genomic_DNA"/>
</dbReference>
<reference evidence="1 2" key="1">
    <citation type="journal article" date="2016" name="Front. Microbiol.">
        <title>Comprehensive Phylogenetic Analysis of Bovine Non-aureus Staphylococci Species Based on Whole-Genome Sequencing.</title>
        <authorList>
            <person name="Naushad S."/>
            <person name="Barkema H.W."/>
            <person name="Luby C."/>
            <person name="Condas L.A."/>
            <person name="Nobrega D.B."/>
            <person name="Carson D.A."/>
            <person name="De Buck J."/>
        </authorList>
    </citation>
    <scope>NUCLEOTIDE SEQUENCE [LARGE SCALE GENOMIC DNA]</scope>
    <source>
        <strain evidence="1 2">SNUC 1388</strain>
    </source>
</reference>
<organism evidence="1 2">
    <name type="scientific">Staphylococcus gallinarum</name>
    <dbReference type="NCBI Taxonomy" id="1293"/>
    <lineage>
        <taxon>Bacteria</taxon>
        <taxon>Bacillati</taxon>
        <taxon>Bacillota</taxon>
        <taxon>Bacilli</taxon>
        <taxon>Bacillales</taxon>
        <taxon>Staphylococcaceae</taxon>
        <taxon>Staphylococcus</taxon>
    </lineage>
</organism>
<comment type="caution">
    <text evidence="1">The sequence shown here is derived from an EMBL/GenBank/DDBJ whole genome shotgun (WGS) entry which is preliminary data.</text>
</comment>
<evidence type="ECO:0000313" key="2">
    <source>
        <dbReference type="Proteomes" id="UP000283576"/>
    </source>
</evidence>
<evidence type="ECO:0000313" key="1">
    <source>
        <dbReference type="EMBL" id="RIL42845.1"/>
    </source>
</evidence>
<proteinExistence type="predicted"/>
<dbReference type="AlphaFoldDB" id="A0A2T4SWD3"/>
<dbReference type="Proteomes" id="UP000283576">
    <property type="component" value="Unassembled WGS sequence"/>
</dbReference>
<sequence>MSTSRIEPSPLGKRAITILSIDNNNKAHQKSLMSLMLGVYVLDSLLYFVLLIRSSETRNENDNVYLGILQQTYVNIVSFK</sequence>
<name>A0A2T4SWD3_STAGA</name>
<protein>
    <submittedName>
        <fullName evidence="1">Uncharacterized protein</fullName>
    </submittedName>
</protein>
<accession>A0A2T4SWD3</accession>